<dbReference type="Gene3D" id="2.120.10.30">
    <property type="entry name" value="TolB, C-terminal domain"/>
    <property type="match status" value="2"/>
</dbReference>
<name>A0A4Q8QID3_9FLAO</name>
<dbReference type="PANTHER" id="PTHR47572">
    <property type="entry name" value="LIPOPROTEIN-RELATED"/>
    <property type="match status" value="1"/>
</dbReference>
<evidence type="ECO:0000313" key="2">
    <source>
        <dbReference type="EMBL" id="TAI49008.1"/>
    </source>
</evidence>
<dbReference type="RefSeq" id="WP_130610095.1">
    <property type="nucleotide sequence ID" value="NZ_SGIU01000001.1"/>
</dbReference>
<comment type="caution">
    <text evidence="2">The sequence shown here is derived from an EMBL/GenBank/DDBJ whole genome shotgun (WGS) entry which is preliminary data.</text>
</comment>
<dbReference type="AlphaFoldDB" id="A0A4Q8QID3"/>
<keyword evidence="1" id="KW-0732">Signal</keyword>
<gene>
    <name evidence="2" type="ORF">EW142_04220</name>
</gene>
<dbReference type="PROSITE" id="PS51257">
    <property type="entry name" value="PROKAR_LIPOPROTEIN"/>
    <property type="match status" value="1"/>
</dbReference>
<evidence type="ECO:0000313" key="3">
    <source>
        <dbReference type="Proteomes" id="UP000291981"/>
    </source>
</evidence>
<feature type="chain" id="PRO_5020913477" description="SMP-30/Gluconolactonase/LRE-like region domain-containing protein" evidence="1">
    <location>
        <begin position="31"/>
        <end position="312"/>
    </location>
</feature>
<organism evidence="2 3">
    <name type="scientific">Flagellimonas allohymeniacidonis</name>
    <dbReference type="NCBI Taxonomy" id="2517819"/>
    <lineage>
        <taxon>Bacteria</taxon>
        <taxon>Pseudomonadati</taxon>
        <taxon>Bacteroidota</taxon>
        <taxon>Flavobacteriia</taxon>
        <taxon>Flavobacteriales</taxon>
        <taxon>Flavobacteriaceae</taxon>
        <taxon>Flagellimonas</taxon>
    </lineage>
</organism>
<proteinExistence type="predicted"/>
<keyword evidence="3" id="KW-1185">Reference proteome</keyword>
<sequence>MKTTNYVLSKSSTIHCLLIALAVSVSSCFRGEVPNQENAEVETLISNFPANDALSVGRNGSVYASNFGQFGASGGTGTTILKVNPRKMDFVPIAENLTGPLGNAVDKSGNVYVNNANNFVSADILKIAKNGTQTVLATIEGFPSGMTLDTKNNLYISNFSTPTVHKVTPEGEVTLIANDVRLAGGVGIDFDGRGNLLVGNYATGQILSVSLDGQVELIASIPVVIENFVLGYITYHKGFIYGTAIGENLIYKVSLKGEVEVFAGTGVASTTDGLLLEATFNAPNGIAADPIRNILYISEFGGSGSLRAIKLF</sequence>
<reference evidence="2 3" key="1">
    <citation type="submission" date="2019-02" db="EMBL/GenBank/DDBJ databases">
        <title>Draft genome sequence of Muricauda sp. 176CP4-71.</title>
        <authorList>
            <person name="Park J.-S."/>
        </authorList>
    </citation>
    <scope>NUCLEOTIDE SEQUENCE [LARGE SCALE GENOMIC DNA]</scope>
    <source>
        <strain evidence="2 3">176CP4-71</strain>
    </source>
</reference>
<dbReference type="SUPFAM" id="SSF63829">
    <property type="entry name" value="Calcium-dependent phosphotriesterase"/>
    <property type="match status" value="1"/>
</dbReference>
<evidence type="ECO:0000256" key="1">
    <source>
        <dbReference type="SAM" id="SignalP"/>
    </source>
</evidence>
<dbReference type="Proteomes" id="UP000291981">
    <property type="component" value="Unassembled WGS sequence"/>
</dbReference>
<dbReference type="EMBL" id="SGIU01000001">
    <property type="protein sequence ID" value="TAI49008.1"/>
    <property type="molecule type" value="Genomic_DNA"/>
</dbReference>
<dbReference type="OrthoDB" id="1156241at2"/>
<accession>A0A4Q8QID3</accession>
<protein>
    <recommendedName>
        <fullName evidence="4">SMP-30/Gluconolactonase/LRE-like region domain-containing protein</fullName>
    </recommendedName>
</protein>
<dbReference type="InterPro" id="IPR051262">
    <property type="entry name" value="SMP-30/CGR1_Lactonase"/>
</dbReference>
<dbReference type="PANTHER" id="PTHR47572:SF5">
    <property type="entry name" value="BLR2277 PROTEIN"/>
    <property type="match status" value="1"/>
</dbReference>
<feature type="signal peptide" evidence="1">
    <location>
        <begin position="1"/>
        <end position="30"/>
    </location>
</feature>
<evidence type="ECO:0008006" key="4">
    <source>
        <dbReference type="Google" id="ProtNLM"/>
    </source>
</evidence>
<dbReference type="InterPro" id="IPR011042">
    <property type="entry name" value="6-blade_b-propeller_TolB-like"/>
</dbReference>